<feature type="active site" evidence="5">
    <location>
        <position position="20"/>
    </location>
</feature>
<dbReference type="Pfam" id="PF00708">
    <property type="entry name" value="Acylphosphatase"/>
    <property type="match status" value="1"/>
</dbReference>
<evidence type="ECO:0000313" key="9">
    <source>
        <dbReference type="Proteomes" id="UP001236258"/>
    </source>
</evidence>
<feature type="active site" evidence="5">
    <location>
        <position position="38"/>
    </location>
</feature>
<accession>A0ABT9GKP2</accession>
<dbReference type="InterPro" id="IPR001792">
    <property type="entry name" value="Acylphosphatase-like_dom"/>
</dbReference>
<evidence type="ECO:0000313" key="8">
    <source>
        <dbReference type="EMBL" id="MDP4527538.1"/>
    </source>
</evidence>
<dbReference type="InterPro" id="IPR020456">
    <property type="entry name" value="Acylphosphatase"/>
</dbReference>
<feature type="domain" description="Acylphosphatase-like" evidence="7">
    <location>
        <begin position="5"/>
        <end position="92"/>
    </location>
</feature>
<keyword evidence="5" id="KW-0378">Hydrolase</keyword>
<dbReference type="InterPro" id="IPR036046">
    <property type="entry name" value="Acylphosphatase-like_dom_sf"/>
</dbReference>
<evidence type="ECO:0000256" key="3">
    <source>
        <dbReference type="ARBA" id="ARBA00015991"/>
    </source>
</evidence>
<evidence type="ECO:0000256" key="2">
    <source>
        <dbReference type="ARBA" id="ARBA00012150"/>
    </source>
</evidence>
<comment type="similarity">
    <text evidence="1 6">Belongs to the acylphosphatase family.</text>
</comment>
<dbReference type="SUPFAM" id="SSF54975">
    <property type="entry name" value="Acylphosphatase/BLUF domain-like"/>
    <property type="match status" value="1"/>
</dbReference>
<dbReference type="PANTHER" id="PTHR47268">
    <property type="entry name" value="ACYLPHOSPHATASE"/>
    <property type="match status" value="1"/>
</dbReference>
<dbReference type="Proteomes" id="UP001236258">
    <property type="component" value="Unassembled WGS sequence"/>
</dbReference>
<evidence type="ECO:0000259" key="7">
    <source>
        <dbReference type="PROSITE" id="PS51160"/>
    </source>
</evidence>
<keyword evidence="9" id="KW-1185">Reference proteome</keyword>
<evidence type="ECO:0000256" key="5">
    <source>
        <dbReference type="PROSITE-ProRule" id="PRU00520"/>
    </source>
</evidence>
<sequence>MHHERWDLLIQGKVQGVFYRASTEQQAKMLGLTGYCQNLTDGRVQVVAEGLPDALQQLLEWCWQGPARAEVRQIDVEKSVPTDEWSDFQIRR</sequence>
<evidence type="ECO:0000256" key="4">
    <source>
        <dbReference type="ARBA" id="ARBA00047645"/>
    </source>
</evidence>
<comment type="catalytic activity">
    <reaction evidence="4 5">
        <text>an acyl phosphate + H2O = a carboxylate + phosphate + H(+)</text>
        <dbReference type="Rhea" id="RHEA:14965"/>
        <dbReference type="ChEBI" id="CHEBI:15377"/>
        <dbReference type="ChEBI" id="CHEBI:15378"/>
        <dbReference type="ChEBI" id="CHEBI:29067"/>
        <dbReference type="ChEBI" id="CHEBI:43474"/>
        <dbReference type="ChEBI" id="CHEBI:59918"/>
        <dbReference type="EC" id="3.6.1.7"/>
    </reaction>
</comment>
<dbReference type="Gene3D" id="3.30.70.100">
    <property type="match status" value="1"/>
</dbReference>
<evidence type="ECO:0000256" key="1">
    <source>
        <dbReference type="ARBA" id="ARBA00005614"/>
    </source>
</evidence>
<dbReference type="EMBL" id="JAUZVY010000001">
    <property type="protein sequence ID" value="MDP4527538.1"/>
    <property type="molecule type" value="Genomic_DNA"/>
</dbReference>
<proteinExistence type="inferred from homology"/>
<dbReference type="PROSITE" id="PS00151">
    <property type="entry name" value="ACYLPHOSPHATASE_2"/>
    <property type="match status" value="1"/>
</dbReference>
<dbReference type="PANTHER" id="PTHR47268:SF4">
    <property type="entry name" value="ACYLPHOSPHATASE"/>
    <property type="match status" value="1"/>
</dbReference>
<protein>
    <recommendedName>
        <fullName evidence="3 5">acylphosphatase</fullName>
        <ecNumber evidence="2 5">3.6.1.7</ecNumber>
    </recommendedName>
</protein>
<evidence type="ECO:0000256" key="6">
    <source>
        <dbReference type="RuleBase" id="RU004168"/>
    </source>
</evidence>
<reference evidence="8 9" key="1">
    <citation type="submission" date="2023-08" db="EMBL/GenBank/DDBJ databases">
        <authorList>
            <person name="Joshi A."/>
            <person name="Thite S."/>
        </authorList>
    </citation>
    <scope>NUCLEOTIDE SEQUENCE [LARGE SCALE GENOMIC DNA]</scope>
    <source>
        <strain evidence="8 9">1E1</strain>
    </source>
</reference>
<gene>
    <name evidence="8" type="ORF">Q3O59_00660</name>
</gene>
<dbReference type="InterPro" id="IPR017968">
    <property type="entry name" value="Acylphosphatase_CS"/>
</dbReference>
<comment type="caution">
    <text evidence="8">The sequence shown here is derived from an EMBL/GenBank/DDBJ whole genome shotgun (WGS) entry which is preliminary data.</text>
</comment>
<dbReference type="PROSITE" id="PS51160">
    <property type="entry name" value="ACYLPHOSPHATASE_3"/>
    <property type="match status" value="1"/>
</dbReference>
<name>A0ABT9GKP2_9GAMM</name>
<dbReference type="EC" id="3.6.1.7" evidence="2 5"/>
<dbReference type="RefSeq" id="WP_305943773.1">
    <property type="nucleotide sequence ID" value="NZ_JAUZVY010000001.1"/>
</dbReference>
<organism evidence="8 9">
    <name type="scientific">Alkalimonas delamerensis</name>
    <dbReference type="NCBI Taxonomy" id="265981"/>
    <lineage>
        <taxon>Bacteria</taxon>
        <taxon>Pseudomonadati</taxon>
        <taxon>Pseudomonadota</taxon>
        <taxon>Gammaproteobacteria</taxon>
        <taxon>Alkalimonas</taxon>
    </lineage>
</organism>